<sequence length="591" mass="65716">MSALRPRAAARKYHQPPATEATDWVSHVLRVMREEEGEIGGDQAGNRGIGIVHTALLLIFSAFLAFCAFPTAAISYFRNDLRPTSSQKRSQLKYQGQKVVLVTGGQRVAALRFARVIAHAGHRVVVAGHEYGAFSVVQWSNATSKVYKLCCQPFDVDCNTQRLIHIIAAENADLWIPCSPHTDPFFLAEVKATIEKQTSCKVLYPDNATLERLLGSDFLGETFPELRPKPAVMESRHQIHQLLASSPRGKRYSLREAPFRRRKSVHWEPGVNDDGVPSPPETPTPIKTRPASWQPSVSSSPAQSKRDSLIENVSVDGNDSSPNGIIVPKKRRPSLASTSSSISDSPSLPFRTMSETYNYLAELKISREQPWVVEEEVEEGELFTARCFVAENDVHGFGAFGDGNVGGHEGKSRSMRAESRIVEPSSTVHAISHRCAQKIAARLPSDCRTFLTIEFTVGEHVTDHGTELRILPTSILTSPPATAFSTTQYEDIVATLNDRPHDSSDSLPSSSPRCQGTYSLPPLVLLHVYLPIYNFLTLRGSTTEIIRGCAIILDRLLYWEEELWCAADPWPWFLKWCIRFPGFLVWDAVRG</sequence>
<comment type="caution">
    <text evidence="1">The sequence shown here is derived from an EMBL/GenBank/DDBJ whole genome shotgun (WGS) entry which is preliminary data.</text>
</comment>
<dbReference type="EMBL" id="JAWDJW010000057">
    <property type="protein sequence ID" value="KAK3081825.1"/>
    <property type="molecule type" value="Genomic_DNA"/>
</dbReference>
<reference evidence="1" key="1">
    <citation type="submission" date="2024-09" db="EMBL/GenBank/DDBJ databases">
        <title>Black Yeasts Isolated from many extreme environments.</title>
        <authorList>
            <person name="Coleine C."/>
            <person name="Stajich J.E."/>
            <person name="Selbmann L."/>
        </authorList>
    </citation>
    <scope>NUCLEOTIDE SEQUENCE</scope>
    <source>
        <strain evidence="1">CCFEE 5737</strain>
    </source>
</reference>
<name>A0ACC3DY86_9PEZI</name>
<evidence type="ECO:0000313" key="2">
    <source>
        <dbReference type="Proteomes" id="UP001186974"/>
    </source>
</evidence>
<dbReference type="Proteomes" id="UP001186974">
    <property type="component" value="Unassembled WGS sequence"/>
</dbReference>
<evidence type="ECO:0000313" key="1">
    <source>
        <dbReference type="EMBL" id="KAK3081825.1"/>
    </source>
</evidence>
<proteinExistence type="predicted"/>
<accession>A0ACC3DY86</accession>
<protein>
    <submittedName>
        <fullName evidence="1">Uncharacterized protein</fullName>
    </submittedName>
</protein>
<organism evidence="1 2">
    <name type="scientific">Coniosporium uncinatum</name>
    <dbReference type="NCBI Taxonomy" id="93489"/>
    <lineage>
        <taxon>Eukaryota</taxon>
        <taxon>Fungi</taxon>
        <taxon>Dikarya</taxon>
        <taxon>Ascomycota</taxon>
        <taxon>Pezizomycotina</taxon>
        <taxon>Dothideomycetes</taxon>
        <taxon>Dothideomycetes incertae sedis</taxon>
        <taxon>Coniosporium</taxon>
    </lineage>
</organism>
<keyword evidence="2" id="KW-1185">Reference proteome</keyword>
<gene>
    <name evidence="1" type="ORF">LTS18_001456</name>
</gene>